<dbReference type="AlphaFoldDB" id="A0A7V8KQR0"/>
<organism evidence="1 2">
    <name type="scientific">Bifidobacterium pullorum</name>
    <dbReference type="NCBI Taxonomy" id="78448"/>
    <lineage>
        <taxon>Bacteria</taxon>
        <taxon>Bacillati</taxon>
        <taxon>Actinomycetota</taxon>
        <taxon>Actinomycetes</taxon>
        <taxon>Bifidobacteriales</taxon>
        <taxon>Bifidobacteriaceae</taxon>
        <taxon>Bifidobacterium</taxon>
    </lineage>
</organism>
<protein>
    <submittedName>
        <fullName evidence="1">Uncharacterized protein</fullName>
    </submittedName>
</protein>
<name>A0A7V8KQR0_9BIFI</name>
<reference evidence="1 2" key="1">
    <citation type="submission" date="2014-03" db="EMBL/GenBank/DDBJ databases">
        <title>Genomics of Bifidobacteria.</title>
        <authorList>
            <person name="Ventura M."/>
            <person name="Milani C."/>
            <person name="Lugli G.A."/>
        </authorList>
    </citation>
    <scope>NUCLEOTIDE SEQUENCE [LARGE SCALE GENOMIC DNA]</scope>
    <source>
        <strain evidence="1 2">LMG 21816</strain>
    </source>
</reference>
<sequence length="218" mass="22837">MPQQHVVFGVAGFQQVPVGPDRRLMADDDDLLSGVLPDLLLGERADAGRDLPVALAPAGFPQVGDESPVAVAPQRAFAMADAGAAEVVAGLDDALVGDQFERFLVAGRADFVERREDGLCGFARTVQGRRVDGGRGVRLGVGGEVAGGGLGHTPAAVGQVEAGEPLVEDVVGVVDLAVADEMDGGRLHLKLLRDDVAERSENFRLHRQIYSVSVVGQR</sequence>
<gene>
    <name evidence="1" type="ORF">BPULL_1526</name>
</gene>
<evidence type="ECO:0000313" key="1">
    <source>
        <dbReference type="EMBL" id="KFI81858.1"/>
    </source>
</evidence>
<evidence type="ECO:0000313" key="2">
    <source>
        <dbReference type="Proteomes" id="UP000029109"/>
    </source>
</evidence>
<comment type="caution">
    <text evidence="1">The sequence shown here is derived from an EMBL/GenBank/DDBJ whole genome shotgun (WGS) entry which is preliminary data.</text>
</comment>
<proteinExistence type="predicted"/>
<dbReference type="Proteomes" id="UP000029109">
    <property type="component" value="Unassembled WGS sequence"/>
</dbReference>
<accession>A0A7V8KQR0</accession>
<dbReference type="EMBL" id="JGZJ01000009">
    <property type="protein sequence ID" value="KFI81858.1"/>
    <property type="molecule type" value="Genomic_DNA"/>
</dbReference>